<proteinExistence type="predicted"/>
<protein>
    <submittedName>
        <fullName evidence="1">Uncharacterized protein</fullName>
    </submittedName>
</protein>
<dbReference type="EMBL" id="JAKTMA010000085">
    <property type="protein sequence ID" value="MCR0235586.1"/>
    <property type="molecule type" value="Genomic_DNA"/>
</dbReference>
<accession>A0AAP2XXM1</accession>
<dbReference type="Proteomes" id="UP001203972">
    <property type="component" value="Unassembled WGS sequence"/>
</dbReference>
<reference evidence="1" key="1">
    <citation type="journal article" date="2022" name="Clin. Infect. Dis.">
        <title>Association between Clostridium innocuum and antibiotic-associated diarrhea in adults and children: A cross-sectional study and comparative genomics analysis.</title>
        <authorList>
            <person name="Cherny K.E."/>
            <person name="Muscat E.B."/>
            <person name="Balaji A."/>
            <person name="Mukherjee J."/>
            <person name="Ozer E.A."/>
            <person name="Angarone M.P."/>
            <person name="Hauser A.R."/>
            <person name="Sichel J.S."/>
            <person name="Amponsah E."/>
            <person name="Kociolek L.K."/>
        </authorList>
    </citation>
    <scope>NUCLEOTIDE SEQUENCE</scope>
    <source>
        <strain evidence="1">NU1-AC-029v</strain>
    </source>
</reference>
<comment type="caution">
    <text evidence="1">The sequence shown here is derived from an EMBL/GenBank/DDBJ whole genome shotgun (WGS) entry which is preliminary data.</text>
</comment>
<organism evidence="1 2">
    <name type="scientific">Clostridium innocuum</name>
    <dbReference type="NCBI Taxonomy" id="1522"/>
    <lineage>
        <taxon>Bacteria</taxon>
        <taxon>Bacillati</taxon>
        <taxon>Bacillota</taxon>
        <taxon>Clostridia</taxon>
        <taxon>Eubacteriales</taxon>
        <taxon>Clostridiaceae</taxon>
        <taxon>Clostridium</taxon>
    </lineage>
</organism>
<dbReference type="RefSeq" id="WP_008819750.1">
    <property type="nucleotide sequence ID" value="NZ_AP025565.1"/>
</dbReference>
<name>A0AAP2XXM1_CLOIN</name>
<dbReference type="AlphaFoldDB" id="A0AAP2XXM1"/>
<sequence>MDLRQENRHLRNVKWNNEREIYRLTNKLRETEYLLKKERRAHMDIGTAIKSLEEARKVQGCSLKGCYDDYNQGLYNGLELALSIMCDKEPVYAQQCERNTYIHRR</sequence>
<evidence type="ECO:0000313" key="1">
    <source>
        <dbReference type="EMBL" id="MCR0235586.1"/>
    </source>
</evidence>
<evidence type="ECO:0000313" key="2">
    <source>
        <dbReference type="Proteomes" id="UP001203972"/>
    </source>
</evidence>
<gene>
    <name evidence="1" type="ORF">MKC95_22760</name>
</gene>